<keyword evidence="1" id="KW-0812">Transmembrane</keyword>
<keyword evidence="3" id="KW-1185">Reference proteome</keyword>
<feature type="transmembrane region" description="Helical" evidence="1">
    <location>
        <begin position="65"/>
        <end position="86"/>
    </location>
</feature>
<dbReference type="Proteomes" id="UP001470230">
    <property type="component" value="Unassembled WGS sequence"/>
</dbReference>
<reference evidence="2 3" key="1">
    <citation type="submission" date="2024-04" db="EMBL/GenBank/DDBJ databases">
        <title>Tritrichomonas musculus Genome.</title>
        <authorList>
            <person name="Alves-Ferreira E."/>
            <person name="Grigg M."/>
            <person name="Lorenzi H."/>
            <person name="Galac M."/>
        </authorList>
    </citation>
    <scope>NUCLEOTIDE SEQUENCE [LARGE SCALE GENOMIC DNA]</scope>
    <source>
        <strain evidence="2 3">EAF2021</strain>
    </source>
</reference>
<name>A0ABR2JX48_9EUKA</name>
<comment type="caution">
    <text evidence="2">The sequence shown here is derived from an EMBL/GenBank/DDBJ whole genome shotgun (WGS) entry which is preliminary data.</text>
</comment>
<dbReference type="EMBL" id="JAPFFF010000009">
    <property type="protein sequence ID" value="KAK8883026.1"/>
    <property type="molecule type" value="Genomic_DNA"/>
</dbReference>
<keyword evidence="1" id="KW-1133">Transmembrane helix</keyword>
<proteinExistence type="predicted"/>
<evidence type="ECO:0000313" key="3">
    <source>
        <dbReference type="Proteomes" id="UP001470230"/>
    </source>
</evidence>
<accession>A0ABR2JX48</accession>
<evidence type="ECO:0000313" key="2">
    <source>
        <dbReference type="EMBL" id="KAK8883026.1"/>
    </source>
</evidence>
<organism evidence="2 3">
    <name type="scientific">Tritrichomonas musculus</name>
    <dbReference type="NCBI Taxonomy" id="1915356"/>
    <lineage>
        <taxon>Eukaryota</taxon>
        <taxon>Metamonada</taxon>
        <taxon>Parabasalia</taxon>
        <taxon>Tritrichomonadida</taxon>
        <taxon>Tritrichomonadidae</taxon>
        <taxon>Tritrichomonas</taxon>
    </lineage>
</organism>
<protein>
    <submittedName>
        <fullName evidence="2">Uncharacterized protein</fullName>
    </submittedName>
</protein>
<gene>
    <name evidence="2" type="ORF">M9Y10_045674</name>
</gene>
<keyword evidence="1" id="KW-0472">Membrane</keyword>
<sequence length="92" mass="10746">MKNKGQVPVQGKEEVPQYKKIREDDAFIREKIEKTKKISDELNNEIYTKEELSAKNKNKKKKQNIGLKLMMINTIIASFAVVVLVFHMKGYF</sequence>
<evidence type="ECO:0000256" key="1">
    <source>
        <dbReference type="SAM" id="Phobius"/>
    </source>
</evidence>